<dbReference type="Proteomes" id="UP000184267">
    <property type="component" value="Unassembled WGS sequence"/>
</dbReference>
<comment type="caution">
    <text evidence="1">The sequence shown here is derived from an EMBL/GenBank/DDBJ whole genome shotgun (WGS) entry which is preliminary data.</text>
</comment>
<organism evidence="1 2">
    <name type="scientific">Trametes pubescens</name>
    <name type="common">White-rot fungus</name>
    <dbReference type="NCBI Taxonomy" id="154538"/>
    <lineage>
        <taxon>Eukaryota</taxon>
        <taxon>Fungi</taxon>
        <taxon>Dikarya</taxon>
        <taxon>Basidiomycota</taxon>
        <taxon>Agaricomycotina</taxon>
        <taxon>Agaricomycetes</taxon>
        <taxon>Polyporales</taxon>
        <taxon>Polyporaceae</taxon>
        <taxon>Trametes</taxon>
    </lineage>
</organism>
<sequence length="678" mass="76210">MASPAPVLNDDILLEVMAFTTDIPEGNWPSFHPFTLLARWTSSLEELHTYYWYTHPRIPPPTDIVYPKMRVLTLGHTTPPFMLPFIRAYPNLARLSVVTSHQVKSDRWPPHLNRQHNTNTQHSAGLMWPYLSAFEGALMYGLCLACPVDRVALHTRRMPHASYVYMLPSILADVRPRRLELHTWPVHARTDSLGNPLPAAFQAVERLEELLITTELGADHADLDMVHALDDFWRGLEYSRLRNLTLRILIGRRANEAQNGPLSRAEQSVRDLDMEDHLRRLVVTVPTLRTAVVTVQAADGRTTREATLTDGCTEYKEEPKPPYVCAWFATIERVCKPGRGSSENMSGLSWFWNKHGIKEELDGIPASYETWVAGTGQQLDEAQQTLLDAVEGATSMKIVRINLLARNDNLVSSSVRPILRSRLTLRQVVKVEYESGRRDIVRSPLRYEEDGTPRANCLERFWREDGLLRWPGIQGTLSVPKVRCTINRPGPGTYPYSVIEMLPGTIVLNAFGCMPYTAKERAICTHAEFAVKLDVPQHIGSLRCLADSAPEVIPQQTIDAYNAASRPEHRRCVLSHDDLNPMNVLVDEAGGGAIPAGEKWPEEMVSPEGFSLTSPEDEASLLEFYAYAVKSLNEEYWEALVEGALLRSAVEWLGSLHGDESDCAALERWAVDRAFPAA</sequence>
<evidence type="ECO:0000313" key="1">
    <source>
        <dbReference type="EMBL" id="OJT04260.1"/>
    </source>
</evidence>
<protein>
    <recommendedName>
        <fullName evidence="3">Aminoglycoside phosphotransferase domain-containing protein</fullName>
    </recommendedName>
</protein>
<dbReference type="SUPFAM" id="SSF56112">
    <property type="entry name" value="Protein kinase-like (PK-like)"/>
    <property type="match status" value="1"/>
</dbReference>
<dbReference type="AlphaFoldDB" id="A0A1M2V9B9"/>
<dbReference type="OrthoDB" id="10003767at2759"/>
<evidence type="ECO:0000313" key="2">
    <source>
        <dbReference type="Proteomes" id="UP000184267"/>
    </source>
</evidence>
<keyword evidence="2" id="KW-1185">Reference proteome</keyword>
<dbReference type="InterPro" id="IPR011009">
    <property type="entry name" value="Kinase-like_dom_sf"/>
</dbReference>
<dbReference type="EMBL" id="MNAD01001552">
    <property type="protein sequence ID" value="OJT04260.1"/>
    <property type="molecule type" value="Genomic_DNA"/>
</dbReference>
<name>A0A1M2V9B9_TRAPU</name>
<accession>A0A1M2V9B9</accession>
<evidence type="ECO:0008006" key="3">
    <source>
        <dbReference type="Google" id="ProtNLM"/>
    </source>
</evidence>
<gene>
    <name evidence="1" type="ORF">TRAPUB_5050</name>
</gene>
<reference evidence="1 2" key="1">
    <citation type="submission" date="2016-10" db="EMBL/GenBank/DDBJ databases">
        <title>Genome sequence of the basidiomycete white-rot fungus Trametes pubescens.</title>
        <authorList>
            <person name="Makela M.R."/>
            <person name="Granchi Z."/>
            <person name="Peng M."/>
            <person name="De Vries R.P."/>
            <person name="Grigoriev I."/>
            <person name="Riley R."/>
            <person name="Hilden K."/>
        </authorList>
    </citation>
    <scope>NUCLEOTIDE SEQUENCE [LARGE SCALE GENOMIC DNA]</scope>
    <source>
        <strain evidence="1 2">FBCC735</strain>
    </source>
</reference>
<proteinExistence type="predicted"/>